<keyword evidence="3" id="KW-0449">Lipoprotein</keyword>
<feature type="domain" description="Putative host cell surface-exposed lipoprotein Ltp-like HTH region" evidence="2">
    <location>
        <begin position="256"/>
        <end position="300"/>
    </location>
</feature>
<evidence type="ECO:0000313" key="3">
    <source>
        <dbReference type="EMBL" id="DAD97174.1"/>
    </source>
</evidence>
<protein>
    <submittedName>
        <fullName evidence="3">Host cell surface-exposed lipoprotein</fullName>
    </submittedName>
</protein>
<sequence length="302" mass="34494">MKKAVYGLLFSLLILSGCGSQGGDGAEAEETTSTTIATLSSEKKVDISLKQPIHDLENNKFSFSGKTEPDTKIKLYIEDSYLETLISDKEGIFSYESSLPAVDNRSYRVEVDDSTQSVMVKSKKTLELEAMSEEEKKQAEEKEKARLEDLAKEEQKKKEEKQAEEKRKQEAEEKERKEKEAEEKKKQEAEAKKQQEENDRINAITNSSREYQNAVSKAEDYLDYTAFSKSGLRDQLIFEQFPEDAAQFAVDHIVVDWNEQALLKAQDYLDYSSFSNQGLYDQLLFEGFTESEAQYALDNLPK</sequence>
<name>A0A8S5NR11_9CAUD</name>
<evidence type="ECO:0000259" key="2">
    <source>
        <dbReference type="Pfam" id="PF07553"/>
    </source>
</evidence>
<dbReference type="Gene3D" id="1.10.10.10">
    <property type="entry name" value="Winged helix-like DNA-binding domain superfamily/Winged helix DNA-binding domain"/>
    <property type="match status" value="2"/>
</dbReference>
<feature type="region of interest" description="Disordered" evidence="1">
    <location>
        <begin position="130"/>
        <end position="207"/>
    </location>
</feature>
<reference evidence="3" key="1">
    <citation type="journal article" date="2021" name="Proc. Natl. Acad. Sci. U.S.A.">
        <title>A Catalog of Tens of Thousands of Viruses from Human Metagenomes Reveals Hidden Associations with Chronic Diseases.</title>
        <authorList>
            <person name="Tisza M.J."/>
            <person name="Buck C.B."/>
        </authorList>
    </citation>
    <scope>NUCLEOTIDE SEQUENCE</scope>
    <source>
        <strain evidence="3">CtWsj12</strain>
    </source>
</reference>
<organism evidence="3">
    <name type="scientific">Siphoviridae sp. ctWsj12</name>
    <dbReference type="NCBI Taxonomy" id="2826363"/>
    <lineage>
        <taxon>Viruses</taxon>
        <taxon>Duplodnaviria</taxon>
        <taxon>Heunggongvirae</taxon>
        <taxon>Uroviricota</taxon>
        <taxon>Caudoviricetes</taxon>
    </lineage>
</organism>
<dbReference type="EMBL" id="BK015233">
    <property type="protein sequence ID" value="DAD97174.1"/>
    <property type="molecule type" value="Genomic_DNA"/>
</dbReference>
<evidence type="ECO:0000256" key="1">
    <source>
        <dbReference type="SAM" id="MobiDB-lite"/>
    </source>
</evidence>
<proteinExistence type="predicted"/>
<accession>A0A8S5NR11</accession>
<dbReference type="InterPro" id="IPR011434">
    <property type="entry name" value="Ltp-like_HTH"/>
</dbReference>
<dbReference type="InterPro" id="IPR036388">
    <property type="entry name" value="WH-like_DNA-bd_sf"/>
</dbReference>
<feature type="compositionally biased region" description="Basic and acidic residues" evidence="1">
    <location>
        <begin position="133"/>
        <end position="200"/>
    </location>
</feature>
<feature type="domain" description="Putative host cell surface-exposed lipoprotein Ltp-like HTH region" evidence="2">
    <location>
        <begin position="210"/>
        <end position="253"/>
    </location>
</feature>
<dbReference type="Pfam" id="PF07553">
    <property type="entry name" value="Lipoprotein_Ltp"/>
    <property type="match status" value="2"/>
</dbReference>